<organism evidence="1 2">
    <name type="scientific">[Candida] arabinofermentans NRRL YB-2248</name>
    <dbReference type="NCBI Taxonomy" id="983967"/>
    <lineage>
        <taxon>Eukaryota</taxon>
        <taxon>Fungi</taxon>
        <taxon>Dikarya</taxon>
        <taxon>Ascomycota</taxon>
        <taxon>Saccharomycotina</taxon>
        <taxon>Pichiomycetes</taxon>
        <taxon>Pichiales</taxon>
        <taxon>Pichiaceae</taxon>
        <taxon>Ogataea</taxon>
        <taxon>Ogataea/Candida clade</taxon>
    </lineage>
</organism>
<accession>A0A1E4T6V5</accession>
<evidence type="ECO:0000313" key="1">
    <source>
        <dbReference type="EMBL" id="ODV87441.1"/>
    </source>
</evidence>
<dbReference type="EMBL" id="KV453848">
    <property type="protein sequence ID" value="ODV87441.1"/>
    <property type="molecule type" value="Genomic_DNA"/>
</dbReference>
<sequence>MLLKTPIQNIQSSPPSAIILKINILTYQNAYFCKTILPTGTKLYRTIFMIHQIACSGDLYLKCRILRRRCGIKNNIIGEGEERFVWCFCSLPD</sequence>
<protein>
    <submittedName>
        <fullName evidence="1">Uncharacterized protein</fullName>
    </submittedName>
</protein>
<name>A0A1E4T6V5_9ASCO</name>
<dbReference type="AlphaFoldDB" id="A0A1E4T6V5"/>
<reference evidence="2" key="1">
    <citation type="submission" date="2016-04" db="EMBL/GenBank/DDBJ databases">
        <title>Comparative genomics of biotechnologically important yeasts.</title>
        <authorList>
            <consortium name="DOE Joint Genome Institute"/>
            <person name="Riley R."/>
            <person name="Haridas S."/>
            <person name="Wolfe K.H."/>
            <person name="Lopes M.R."/>
            <person name="Hittinger C.T."/>
            <person name="Goker M."/>
            <person name="Salamov A."/>
            <person name="Wisecaver J."/>
            <person name="Long T.M."/>
            <person name="Aerts A.L."/>
            <person name="Barry K."/>
            <person name="Choi C."/>
            <person name="Clum A."/>
            <person name="Coughlan A.Y."/>
            <person name="Deshpande S."/>
            <person name="Douglass A.P."/>
            <person name="Hanson S.J."/>
            <person name="Klenk H.-P."/>
            <person name="Labutti K."/>
            <person name="Lapidus A."/>
            <person name="Lindquist E."/>
            <person name="Lipzen A."/>
            <person name="Meier-Kolthoff J.P."/>
            <person name="Ohm R.A."/>
            <person name="Otillar R.P."/>
            <person name="Pangilinan J."/>
            <person name="Peng Y."/>
            <person name="Rokas A."/>
            <person name="Rosa C.A."/>
            <person name="Scheuner C."/>
            <person name="Sibirny A.A."/>
            <person name="Slot J.C."/>
            <person name="Stielow J.B."/>
            <person name="Sun H."/>
            <person name="Kurtzman C.P."/>
            <person name="Blackwell M."/>
            <person name="Grigoriev I.V."/>
            <person name="Jeffries T.W."/>
        </authorList>
    </citation>
    <scope>NUCLEOTIDE SEQUENCE [LARGE SCALE GENOMIC DNA]</scope>
    <source>
        <strain evidence="2">NRRL YB-2248</strain>
    </source>
</reference>
<dbReference type="Proteomes" id="UP000094801">
    <property type="component" value="Unassembled WGS sequence"/>
</dbReference>
<proteinExistence type="predicted"/>
<gene>
    <name evidence="1" type="ORF">CANARDRAFT_96137</name>
</gene>
<evidence type="ECO:0000313" key="2">
    <source>
        <dbReference type="Proteomes" id="UP000094801"/>
    </source>
</evidence>
<keyword evidence="2" id="KW-1185">Reference proteome</keyword>